<dbReference type="EMBL" id="BMJD01000027">
    <property type="protein sequence ID" value="GGB50832.1"/>
    <property type="molecule type" value="Genomic_DNA"/>
</dbReference>
<name>A0A9W5TZT4_9BACI</name>
<dbReference type="AlphaFoldDB" id="A0A9W5TZT4"/>
<evidence type="ECO:0000256" key="2">
    <source>
        <dbReference type="SAM" id="SignalP"/>
    </source>
</evidence>
<accession>A0A9W5TZT4</accession>
<feature type="signal peptide" evidence="2">
    <location>
        <begin position="1"/>
        <end position="17"/>
    </location>
</feature>
<reference evidence="3" key="1">
    <citation type="journal article" date="2014" name="Int. J. Syst. Evol. Microbiol.">
        <title>Complete genome sequence of Corynebacterium casei LMG S-19264T (=DSM 44701T), isolated from a smear-ripened cheese.</title>
        <authorList>
            <consortium name="US DOE Joint Genome Institute (JGI-PGF)"/>
            <person name="Walter F."/>
            <person name="Albersmeier A."/>
            <person name="Kalinowski J."/>
            <person name="Ruckert C."/>
        </authorList>
    </citation>
    <scope>NUCLEOTIDE SEQUENCE</scope>
    <source>
        <strain evidence="3">CGMCC 1.15454</strain>
    </source>
</reference>
<protein>
    <recommendedName>
        <fullName evidence="5">Lipoprotein</fullName>
    </recommendedName>
</protein>
<sequence>MLKKVLTVLFPFVILLAGCFNDAVQDDLLNYVNKEMSPAFELENVAISAYDNVSGANYSDDQTMYAALVDEVLPNYNEFINELNYVNVETDELRKIHELYIKGADTQYNAFVKITHALEKQDPSMIEEANGMLDEAKKHIRDYKHELNKLADEHDVELKDN</sequence>
<reference evidence="3" key="2">
    <citation type="submission" date="2020-09" db="EMBL/GenBank/DDBJ databases">
        <authorList>
            <person name="Sun Q."/>
            <person name="Zhou Y."/>
        </authorList>
    </citation>
    <scope>NUCLEOTIDE SEQUENCE</scope>
    <source>
        <strain evidence="3">CGMCC 1.15454</strain>
    </source>
</reference>
<evidence type="ECO:0000313" key="4">
    <source>
        <dbReference type="Proteomes" id="UP000621492"/>
    </source>
</evidence>
<evidence type="ECO:0000313" key="3">
    <source>
        <dbReference type="EMBL" id="GGB50832.1"/>
    </source>
</evidence>
<evidence type="ECO:0000256" key="1">
    <source>
        <dbReference type="SAM" id="Coils"/>
    </source>
</evidence>
<dbReference type="PROSITE" id="PS51257">
    <property type="entry name" value="PROKAR_LIPOPROTEIN"/>
    <property type="match status" value="1"/>
</dbReference>
<dbReference type="RefSeq" id="WP_286171179.1">
    <property type="nucleotide sequence ID" value="NZ_BMJD01000027.1"/>
</dbReference>
<comment type="caution">
    <text evidence="3">The sequence shown here is derived from an EMBL/GenBank/DDBJ whole genome shotgun (WGS) entry which is preliminary data.</text>
</comment>
<organism evidence="3 4">
    <name type="scientific">Lentibacillus populi</name>
    <dbReference type="NCBI Taxonomy" id="1827502"/>
    <lineage>
        <taxon>Bacteria</taxon>
        <taxon>Bacillati</taxon>
        <taxon>Bacillota</taxon>
        <taxon>Bacilli</taxon>
        <taxon>Bacillales</taxon>
        <taxon>Bacillaceae</taxon>
        <taxon>Lentibacillus</taxon>
    </lineage>
</organism>
<proteinExistence type="predicted"/>
<dbReference type="Proteomes" id="UP000621492">
    <property type="component" value="Unassembled WGS sequence"/>
</dbReference>
<keyword evidence="4" id="KW-1185">Reference proteome</keyword>
<evidence type="ECO:0008006" key="5">
    <source>
        <dbReference type="Google" id="ProtNLM"/>
    </source>
</evidence>
<feature type="coiled-coil region" evidence="1">
    <location>
        <begin position="126"/>
        <end position="153"/>
    </location>
</feature>
<keyword evidence="1" id="KW-0175">Coiled coil</keyword>
<gene>
    <name evidence="3" type="ORF">GCM10011409_30480</name>
</gene>
<keyword evidence="2" id="KW-0732">Signal</keyword>
<feature type="chain" id="PRO_5040987807" description="Lipoprotein" evidence="2">
    <location>
        <begin position="18"/>
        <end position="161"/>
    </location>
</feature>